<protein>
    <submittedName>
        <fullName evidence="7">NADPH-flavin oxidoreductase</fullName>
    </submittedName>
</protein>
<comment type="caution">
    <text evidence="7">The sequence shown here is derived from an EMBL/GenBank/DDBJ whole genome shotgun (WGS) entry which is preliminary data.</text>
</comment>
<keyword evidence="3 5" id="KW-0288">FMN</keyword>
<proteinExistence type="inferred from homology"/>
<sequence>MFTHGVNPLPLFWHRRHTETMTEYMHNPTVDVLLDRRSIRAFQQEPIDPQILTTIEAAAQHAASSQYLNDWSAIRILDHTLKQQIAEVGHQPYIADAAALYVFVLDEYRNAVIARNSGVAVDSDDFTLNNSYRFSQAQNDAVLALHAMETAAESLGLGCVILGSILNDVPRLIELMKLPEYTYPVLGLAIGKPAQQPNLKPRLPRSVQFFDNAYNSDPELMLQRMSEFNEEVHQYYDLRDAAHPVPTYDAQIAQKAVDQGVLERGLGHARAQGFDIER</sequence>
<reference evidence="7 8" key="1">
    <citation type="submission" date="2017-10" db="EMBL/GenBank/DDBJ databases">
        <title>Bifidobacterium genomics.</title>
        <authorList>
            <person name="Lugli G.A."/>
            <person name="Milani C."/>
            <person name="Mancabelli L."/>
        </authorList>
    </citation>
    <scope>NUCLEOTIDE SEQUENCE [LARGE SCALE GENOMIC DNA]</scope>
    <source>
        <strain evidence="7 8">1747B</strain>
    </source>
</reference>
<dbReference type="PANTHER" id="PTHR43425:SF2">
    <property type="entry name" value="OXYGEN-INSENSITIVE NADPH NITROREDUCTASE"/>
    <property type="match status" value="1"/>
</dbReference>
<dbReference type="PIRSF" id="PIRSF005426">
    <property type="entry name" value="Frp"/>
    <property type="match status" value="1"/>
</dbReference>
<feature type="domain" description="Nitroreductase" evidence="6">
    <location>
        <begin position="35"/>
        <end position="192"/>
    </location>
</feature>
<dbReference type="GO" id="GO:0016491">
    <property type="term" value="F:oxidoreductase activity"/>
    <property type="evidence" value="ECO:0007669"/>
    <property type="project" value="UniProtKB-UniRule"/>
</dbReference>
<evidence type="ECO:0000256" key="5">
    <source>
        <dbReference type="PIRNR" id="PIRNR005426"/>
    </source>
</evidence>
<keyword evidence="4 5" id="KW-0560">Oxidoreductase</keyword>
<dbReference type="PANTHER" id="PTHR43425">
    <property type="entry name" value="OXYGEN-INSENSITIVE NADPH NITROREDUCTASE"/>
    <property type="match status" value="1"/>
</dbReference>
<dbReference type="Proteomes" id="UP000233722">
    <property type="component" value="Unassembled WGS sequence"/>
</dbReference>
<dbReference type="InterPro" id="IPR029479">
    <property type="entry name" value="Nitroreductase"/>
</dbReference>
<dbReference type="AlphaFoldDB" id="A0A2N3QPV8"/>
<accession>A0A2N3QPV8</accession>
<name>A0A2N3QPV8_9BIFI</name>
<evidence type="ECO:0000259" key="6">
    <source>
        <dbReference type="Pfam" id="PF00881"/>
    </source>
</evidence>
<evidence type="ECO:0000256" key="3">
    <source>
        <dbReference type="ARBA" id="ARBA00022643"/>
    </source>
</evidence>
<organism evidence="7 8">
    <name type="scientific">Bifidobacterium pseudolongum subsp. globosum</name>
    <dbReference type="NCBI Taxonomy" id="1690"/>
    <lineage>
        <taxon>Bacteria</taxon>
        <taxon>Bacillati</taxon>
        <taxon>Actinomycetota</taxon>
        <taxon>Actinomycetes</taxon>
        <taxon>Bifidobacteriales</taxon>
        <taxon>Bifidobacteriaceae</taxon>
        <taxon>Bifidobacterium</taxon>
    </lineage>
</organism>
<evidence type="ECO:0000256" key="4">
    <source>
        <dbReference type="ARBA" id="ARBA00023002"/>
    </source>
</evidence>
<dbReference type="EMBL" id="PCHA01000033">
    <property type="protein sequence ID" value="PKU93745.1"/>
    <property type="molecule type" value="Genomic_DNA"/>
</dbReference>
<dbReference type="SUPFAM" id="SSF55469">
    <property type="entry name" value="FMN-dependent nitroreductase-like"/>
    <property type="match status" value="1"/>
</dbReference>
<dbReference type="Gene3D" id="3.40.109.10">
    <property type="entry name" value="NADH Oxidase"/>
    <property type="match status" value="1"/>
</dbReference>
<gene>
    <name evidence="7" type="ORF">CQR45_1608</name>
</gene>
<keyword evidence="2 5" id="KW-0285">Flavoprotein</keyword>
<evidence type="ECO:0000256" key="2">
    <source>
        <dbReference type="ARBA" id="ARBA00022630"/>
    </source>
</evidence>
<comment type="similarity">
    <text evidence="1 5">Belongs to the flavin oxidoreductase frp family.</text>
</comment>
<evidence type="ECO:0000313" key="7">
    <source>
        <dbReference type="EMBL" id="PKU93745.1"/>
    </source>
</evidence>
<keyword evidence="5" id="KW-0521">NADP</keyword>
<dbReference type="Pfam" id="PF00881">
    <property type="entry name" value="Nitroreductase"/>
    <property type="match status" value="1"/>
</dbReference>
<dbReference type="InterPro" id="IPR000415">
    <property type="entry name" value="Nitroreductase-like"/>
</dbReference>
<dbReference type="InterPro" id="IPR016446">
    <property type="entry name" value="Flavin_OxRdtase_Frp"/>
</dbReference>
<evidence type="ECO:0000313" key="8">
    <source>
        <dbReference type="Proteomes" id="UP000233722"/>
    </source>
</evidence>
<evidence type="ECO:0000256" key="1">
    <source>
        <dbReference type="ARBA" id="ARBA00008366"/>
    </source>
</evidence>